<gene>
    <name evidence="5" type="ORF">RGI145_22680</name>
</gene>
<name>A0A1L7AN06_9PROT</name>
<dbReference type="KEGG" id="rgi:RGI145_22680"/>
<dbReference type="GO" id="GO:0006310">
    <property type="term" value="P:DNA recombination"/>
    <property type="evidence" value="ECO:0007669"/>
    <property type="project" value="UniProtKB-KW"/>
</dbReference>
<evidence type="ECO:0000256" key="1">
    <source>
        <dbReference type="ARBA" id="ARBA00022578"/>
    </source>
</evidence>
<keyword evidence="3" id="KW-0233">DNA recombination</keyword>
<geneLocation type="plasmid" evidence="5 6">
    <name>1</name>
</geneLocation>
<dbReference type="Proteomes" id="UP000185494">
    <property type="component" value="Chromosome 1"/>
</dbReference>
<proteinExistence type="predicted"/>
<dbReference type="RefSeq" id="WP_075800863.1">
    <property type="nucleotide sequence ID" value="NZ_CP015585.1"/>
</dbReference>
<dbReference type="InterPro" id="IPR012337">
    <property type="entry name" value="RNaseH-like_sf"/>
</dbReference>
<reference evidence="5 6" key="1">
    <citation type="submission" date="2016-05" db="EMBL/GenBank/DDBJ databases">
        <title>Complete Genome and Methylome Analysis of Psychrotrophic Bacterial Isolates from Antarctic Lake Untersee.</title>
        <authorList>
            <person name="Fomenkov A."/>
            <person name="Akimov V.N."/>
            <person name="Vasilyeva L.V."/>
            <person name="Andersen D."/>
            <person name="Vincze T."/>
            <person name="Roberts R.J."/>
        </authorList>
    </citation>
    <scope>NUCLEOTIDE SEQUENCE [LARGE SCALE GENOMIC DNA]</scope>
    <source>
        <strain evidence="5 6">U14-5</strain>
        <plasmid evidence="6">Plasmid 1</plasmid>
    </source>
</reference>
<protein>
    <recommendedName>
        <fullName evidence="4">DDE domain-containing protein</fullName>
    </recommendedName>
</protein>
<evidence type="ECO:0000256" key="3">
    <source>
        <dbReference type="ARBA" id="ARBA00023172"/>
    </source>
</evidence>
<dbReference type="GO" id="GO:0003677">
    <property type="term" value="F:DNA binding"/>
    <property type="evidence" value="ECO:0007669"/>
    <property type="project" value="UniProtKB-KW"/>
</dbReference>
<dbReference type="NCBIfam" id="NF033587">
    <property type="entry name" value="transpos_IS6"/>
    <property type="match status" value="1"/>
</dbReference>
<dbReference type="GO" id="GO:0032196">
    <property type="term" value="P:transposition"/>
    <property type="evidence" value="ECO:0007669"/>
    <property type="project" value="UniProtKB-KW"/>
</dbReference>
<dbReference type="Pfam" id="PF13610">
    <property type="entry name" value="DDE_Tnp_IS240"/>
    <property type="match status" value="1"/>
</dbReference>
<organism evidence="5 6">
    <name type="scientific">Roseomonas gilardii</name>
    <dbReference type="NCBI Taxonomy" id="257708"/>
    <lineage>
        <taxon>Bacteria</taxon>
        <taxon>Pseudomonadati</taxon>
        <taxon>Pseudomonadota</taxon>
        <taxon>Alphaproteobacteria</taxon>
        <taxon>Acetobacterales</taxon>
        <taxon>Roseomonadaceae</taxon>
        <taxon>Roseomonas</taxon>
    </lineage>
</organism>
<dbReference type="PANTHER" id="PTHR35528:SF3">
    <property type="entry name" value="BLL1675 PROTEIN"/>
    <property type="match status" value="1"/>
</dbReference>
<evidence type="ECO:0000313" key="5">
    <source>
        <dbReference type="EMBL" id="APT60157.1"/>
    </source>
</evidence>
<dbReference type="SUPFAM" id="SSF53098">
    <property type="entry name" value="Ribonuclease H-like"/>
    <property type="match status" value="1"/>
</dbReference>
<dbReference type="PANTHER" id="PTHR35528">
    <property type="entry name" value="BLL1675 PROTEIN"/>
    <property type="match status" value="1"/>
</dbReference>
<dbReference type="EMBL" id="CP015585">
    <property type="protein sequence ID" value="APT60157.1"/>
    <property type="molecule type" value="Genomic_DNA"/>
</dbReference>
<accession>A0A1L7AN06</accession>
<keyword evidence="5" id="KW-0614">Plasmid</keyword>
<evidence type="ECO:0000313" key="6">
    <source>
        <dbReference type="Proteomes" id="UP000185494"/>
    </source>
</evidence>
<keyword evidence="1" id="KW-0815">Transposition</keyword>
<evidence type="ECO:0000256" key="2">
    <source>
        <dbReference type="ARBA" id="ARBA00023125"/>
    </source>
</evidence>
<sequence>MTPDPATYPGYRFPAEIISHAVWLYHAFGLSLRDVELILAERGITVTHESIRSWCRKFGSEFAARLRRRRPKPGDTWHLDEVFLRINGVLHYLWRAVDQHGVVLDILVQDRRNGGAAKRFFKRLLASMRYKPQRLVTDGLKSYGVAQREILPEVRHRSSRYLNNRAENSHRPARRRERQMQRFKSAGQAQRFLSAHSMIYGHFRPRRHLMTAGEYRRARAKAFRIWRQETCAEAAS</sequence>
<dbReference type="InterPro" id="IPR032874">
    <property type="entry name" value="DDE_dom"/>
</dbReference>
<keyword evidence="2" id="KW-0238">DNA-binding</keyword>
<dbReference type="InterPro" id="IPR052183">
    <property type="entry name" value="IS_Transposase"/>
</dbReference>
<dbReference type="AlphaFoldDB" id="A0A1L7AN06"/>
<dbReference type="InterPro" id="IPR047930">
    <property type="entry name" value="Transpos_IS6"/>
</dbReference>
<feature type="domain" description="DDE" evidence="4">
    <location>
        <begin position="75"/>
        <end position="203"/>
    </location>
</feature>
<evidence type="ECO:0000259" key="4">
    <source>
        <dbReference type="Pfam" id="PF13610"/>
    </source>
</evidence>